<organism evidence="2 4">
    <name type="scientific">Lentilactobacillus farraginis DSM 18382 = JCM 14108</name>
    <dbReference type="NCBI Taxonomy" id="1423743"/>
    <lineage>
        <taxon>Bacteria</taxon>
        <taxon>Bacillati</taxon>
        <taxon>Bacillota</taxon>
        <taxon>Bacilli</taxon>
        <taxon>Lactobacillales</taxon>
        <taxon>Lactobacillaceae</taxon>
        <taxon>Lentilactobacillus</taxon>
    </lineage>
</organism>
<feature type="transmembrane region" description="Helical" evidence="1">
    <location>
        <begin position="6"/>
        <end position="28"/>
    </location>
</feature>
<evidence type="ECO:0000313" key="3">
    <source>
        <dbReference type="EMBL" id="KRM10841.1"/>
    </source>
</evidence>
<dbReference type="Proteomes" id="UP000019488">
    <property type="component" value="Unassembled WGS sequence"/>
</dbReference>
<evidence type="ECO:0000256" key="1">
    <source>
        <dbReference type="SAM" id="Phobius"/>
    </source>
</evidence>
<keyword evidence="1" id="KW-0472">Membrane</keyword>
<reference evidence="3 5" key="2">
    <citation type="journal article" date="2015" name="Genome Announc.">
        <title>Expanding the biotechnology potential of lactobacilli through comparative genomics of 213 strains and associated genera.</title>
        <authorList>
            <person name="Sun Z."/>
            <person name="Harris H.M."/>
            <person name="McCann A."/>
            <person name="Guo C."/>
            <person name="Argimon S."/>
            <person name="Zhang W."/>
            <person name="Yang X."/>
            <person name="Jeffery I.B."/>
            <person name="Cooney J.C."/>
            <person name="Kagawa T.F."/>
            <person name="Liu W."/>
            <person name="Song Y."/>
            <person name="Salvetti E."/>
            <person name="Wrobel A."/>
            <person name="Rasinkangas P."/>
            <person name="Parkhill J."/>
            <person name="Rea M.C."/>
            <person name="O'Sullivan O."/>
            <person name="Ritari J."/>
            <person name="Douillard F.P."/>
            <person name="Paul Ross R."/>
            <person name="Yang R."/>
            <person name="Briner A.E."/>
            <person name="Felis G.E."/>
            <person name="de Vos W.M."/>
            <person name="Barrangou R."/>
            <person name="Klaenhammer T.R."/>
            <person name="Caufield P.W."/>
            <person name="Cui Y."/>
            <person name="Zhang H."/>
            <person name="O'Toole P.W."/>
        </authorList>
    </citation>
    <scope>NUCLEOTIDE SEQUENCE [LARGE SCALE GENOMIC DNA]</scope>
    <source>
        <strain evidence="3 5">DSM 18382</strain>
    </source>
</reference>
<dbReference type="PATRIC" id="fig|1423743.5.peg.2077"/>
<dbReference type="AlphaFoldDB" id="X0PBG8"/>
<comment type="caution">
    <text evidence="2">The sequence shown here is derived from an EMBL/GenBank/DDBJ whole genome shotgun (WGS) entry which is preliminary data.</text>
</comment>
<proteinExistence type="predicted"/>
<feature type="transmembrane region" description="Helical" evidence="1">
    <location>
        <begin position="40"/>
        <end position="60"/>
    </location>
</feature>
<name>X0PBG8_9LACO</name>
<dbReference type="STRING" id="1423743.FD41_GL002017"/>
<accession>X0PBG8</accession>
<keyword evidence="1" id="KW-1133">Transmembrane helix</keyword>
<keyword evidence="1" id="KW-0812">Transmembrane</keyword>
<gene>
    <name evidence="3" type="ORF">FD41_GL002017</name>
    <name evidence="2" type="ORF">JCM14108_2216</name>
</gene>
<dbReference type="eggNOG" id="ENOG5032978">
    <property type="taxonomic scope" value="Bacteria"/>
</dbReference>
<reference evidence="2" key="1">
    <citation type="journal article" date="2014" name="Genome Announc.">
        <title>Draft Genome Sequences of Two Lactobacillus Strains, L. farraginis JCM 14108T and L. composti JCM 14202T, Isolated from Compost of Distilled Shochu Residue.</title>
        <authorList>
            <person name="Yuki M."/>
            <person name="Oshima K."/>
            <person name="Suda W."/>
            <person name="Kitahara M."/>
            <person name="Kitamura K."/>
            <person name="Iida T."/>
            <person name="Hattori M."/>
            <person name="Ohkuma M."/>
        </authorList>
    </citation>
    <scope>NUCLEOTIDE SEQUENCE [LARGE SCALE GENOMIC DNA]</scope>
    <source>
        <strain evidence="2">JCM 14108</strain>
    </source>
</reference>
<keyword evidence="5" id="KW-1185">Reference proteome</keyword>
<dbReference type="EMBL" id="AZFY01000028">
    <property type="protein sequence ID" value="KRM10841.1"/>
    <property type="molecule type" value="Genomic_DNA"/>
</dbReference>
<dbReference type="Proteomes" id="UP000051966">
    <property type="component" value="Unassembled WGS sequence"/>
</dbReference>
<dbReference type="RefSeq" id="WP_051996117.1">
    <property type="nucleotide sequence ID" value="NZ_AZFY01000028.1"/>
</dbReference>
<evidence type="ECO:0000313" key="5">
    <source>
        <dbReference type="Proteomes" id="UP000051966"/>
    </source>
</evidence>
<protein>
    <submittedName>
        <fullName evidence="2">Uncharacterized protein</fullName>
    </submittedName>
</protein>
<dbReference type="EMBL" id="BAKI01000026">
    <property type="protein sequence ID" value="GAF37198.1"/>
    <property type="molecule type" value="Genomic_DNA"/>
</dbReference>
<sequence length="67" mass="7683">MIITLVTAVVLTVVISLFGGLLGVLVDNHWHYRHLNFRNFYRYLLVSGLIGLIIFSVFLFEILTMLS</sequence>
<evidence type="ECO:0000313" key="4">
    <source>
        <dbReference type="Proteomes" id="UP000019488"/>
    </source>
</evidence>
<evidence type="ECO:0000313" key="2">
    <source>
        <dbReference type="EMBL" id="GAF37198.1"/>
    </source>
</evidence>